<feature type="region of interest" description="Disordered" evidence="1">
    <location>
        <begin position="1"/>
        <end position="25"/>
    </location>
</feature>
<comment type="caution">
    <text evidence="2">The sequence shown here is derived from an EMBL/GenBank/DDBJ whole genome shotgun (WGS) entry which is preliminary data.</text>
</comment>
<dbReference type="AlphaFoldDB" id="A0AAP0HPS6"/>
<organism evidence="2 3">
    <name type="scientific">Stephania cephalantha</name>
    <dbReference type="NCBI Taxonomy" id="152367"/>
    <lineage>
        <taxon>Eukaryota</taxon>
        <taxon>Viridiplantae</taxon>
        <taxon>Streptophyta</taxon>
        <taxon>Embryophyta</taxon>
        <taxon>Tracheophyta</taxon>
        <taxon>Spermatophyta</taxon>
        <taxon>Magnoliopsida</taxon>
        <taxon>Ranunculales</taxon>
        <taxon>Menispermaceae</taxon>
        <taxon>Menispermoideae</taxon>
        <taxon>Cissampelideae</taxon>
        <taxon>Stephania</taxon>
    </lineage>
</organism>
<sequence>MEEGCTERQGHQHRSSTRTHENITNARCRRQSLAIRYFTNMFNDHERSIKPFAEHVTLAISK</sequence>
<evidence type="ECO:0000313" key="2">
    <source>
        <dbReference type="EMBL" id="KAK9094424.1"/>
    </source>
</evidence>
<feature type="compositionally biased region" description="Basic and acidic residues" evidence="1">
    <location>
        <begin position="1"/>
        <end position="10"/>
    </location>
</feature>
<evidence type="ECO:0000313" key="3">
    <source>
        <dbReference type="Proteomes" id="UP001419268"/>
    </source>
</evidence>
<protein>
    <submittedName>
        <fullName evidence="2">Uncharacterized protein</fullName>
    </submittedName>
</protein>
<proteinExistence type="predicted"/>
<evidence type="ECO:0000256" key="1">
    <source>
        <dbReference type="SAM" id="MobiDB-lite"/>
    </source>
</evidence>
<reference evidence="2 3" key="1">
    <citation type="submission" date="2024-01" db="EMBL/GenBank/DDBJ databases">
        <title>Genome assemblies of Stephania.</title>
        <authorList>
            <person name="Yang L."/>
        </authorList>
    </citation>
    <scope>NUCLEOTIDE SEQUENCE [LARGE SCALE GENOMIC DNA]</scope>
    <source>
        <strain evidence="2">JXDWG</strain>
        <tissue evidence="2">Leaf</tissue>
    </source>
</reference>
<gene>
    <name evidence="2" type="ORF">Scep_025893</name>
</gene>
<dbReference type="Proteomes" id="UP001419268">
    <property type="component" value="Unassembled WGS sequence"/>
</dbReference>
<name>A0AAP0HPS6_9MAGN</name>
<accession>A0AAP0HPS6</accession>
<keyword evidence="3" id="KW-1185">Reference proteome</keyword>
<dbReference type="EMBL" id="JBBNAG010000011">
    <property type="protein sequence ID" value="KAK9094424.1"/>
    <property type="molecule type" value="Genomic_DNA"/>
</dbReference>